<name>A0A1I1HQA9_9GAMM</name>
<gene>
    <name evidence="2" type="ORF">SAMN02745724_01234</name>
</gene>
<dbReference type="InterPro" id="IPR025714">
    <property type="entry name" value="Methyltranfer_dom"/>
</dbReference>
<dbReference type="STRING" id="1123010.SAMN02745724_01234"/>
<reference evidence="2 3" key="1">
    <citation type="submission" date="2016-10" db="EMBL/GenBank/DDBJ databases">
        <authorList>
            <person name="de Groot N.N."/>
        </authorList>
    </citation>
    <scope>NUCLEOTIDE SEQUENCE [LARGE SCALE GENOMIC DNA]</scope>
    <source>
        <strain evidence="2 3">DSM 6059</strain>
    </source>
</reference>
<dbReference type="Proteomes" id="UP000198862">
    <property type="component" value="Unassembled WGS sequence"/>
</dbReference>
<evidence type="ECO:0000259" key="1">
    <source>
        <dbReference type="Pfam" id="PF13847"/>
    </source>
</evidence>
<keyword evidence="2" id="KW-0830">Ubiquinone</keyword>
<dbReference type="InterPro" id="IPR029063">
    <property type="entry name" value="SAM-dependent_MTases_sf"/>
</dbReference>
<keyword evidence="3" id="KW-1185">Reference proteome</keyword>
<dbReference type="EMBL" id="FOLO01000006">
    <property type="protein sequence ID" value="SFC24138.1"/>
    <property type="molecule type" value="Genomic_DNA"/>
</dbReference>
<dbReference type="RefSeq" id="WP_091981653.1">
    <property type="nucleotide sequence ID" value="NZ_FOLO01000006.1"/>
</dbReference>
<accession>A0A1I1HQA9</accession>
<organism evidence="2 3">
    <name type="scientific">Pseudoalteromonas denitrificans DSM 6059</name>
    <dbReference type="NCBI Taxonomy" id="1123010"/>
    <lineage>
        <taxon>Bacteria</taxon>
        <taxon>Pseudomonadati</taxon>
        <taxon>Pseudomonadota</taxon>
        <taxon>Gammaproteobacteria</taxon>
        <taxon>Alteromonadales</taxon>
        <taxon>Pseudoalteromonadaceae</taxon>
        <taxon>Pseudoalteromonas</taxon>
    </lineage>
</organism>
<dbReference type="AlphaFoldDB" id="A0A1I1HQA9"/>
<dbReference type="Gene3D" id="3.40.50.150">
    <property type="entry name" value="Vaccinia Virus protein VP39"/>
    <property type="match status" value="1"/>
</dbReference>
<dbReference type="Pfam" id="PF13847">
    <property type="entry name" value="Methyltransf_31"/>
    <property type="match status" value="1"/>
</dbReference>
<dbReference type="SUPFAM" id="SSF53335">
    <property type="entry name" value="S-adenosyl-L-methionine-dependent methyltransferases"/>
    <property type="match status" value="1"/>
</dbReference>
<keyword evidence="2" id="KW-0808">Transferase</keyword>
<proteinExistence type="predicted"/>
<protein>
    <submittedName>
        <fullName evidence="2">Ubiquinone/menaquinone biosynthesis C-methylase UbiE</fullName>
    </submittedName>
</protein>
<dbReference type="OrthoDB" id="9792989at2"/>
<keyword evidence="2" id="KW-0489">Methyltransferase</keyword>
<dbReference type="CDD" id="cd02440">
    <property type="entry name" value="AdoMet_MTases"/>
    <property type="match status" value="1"/>
</dbReference>
<feature type="domain" description="Methyltransferase" evidence="1">
    <location>
        <begin position="56"/>
        <end position="175"/>
    </location>
</feature>
<dbReference type="GO" id="GO:0032259">
    <property type="term" value="P:methylation"/>
    <property type="evidence" value="ECO:0007669"/>
    <property type="project" value="UniProtKB-KW"/>
</dbReference>
<evidence type="ECO:0000313" key="3">
    <source>
        <dbReference type="Proteomes" id="UP000198862"/>
    </source>
</evidence>
<dbReference type="PANTHER" id="PTHR43861">
    <property type="entry name" value="TRANS-ACONITATE 2-METHYLTRANSFERASE-RELATED"/>
    <property type="match status" value="1"/>
</dbReference>
<evidence type="ECO:0000313" key="2">
    <source>
        <dbReference type="EMBL" id="SFC24138.1"/>
    </source>
</evidence>
<dbReference type="GO" id="GO:0008168">
    <property type="term" value="F:methyltransferase activity"/>
    <property type="evidence" value="ECO:0007669"/>
    <property type="project" value="UniProtKB-KW"/>
</dbReference>
<sequence length="239" mass="27809">MTEILQSRSEFWQKRWNNMAKQSGHFATMGRSNYSISDYFAYISDLVKGLGNVSPEDTLLDAAGGCGYLSLYFSPLVKEIDLFDYSTEAIKRAKEECKNFNNINAYEDNLLSLNVTKSKNKQYDKILVGGALQYFDSYDELSLILKNIYDVTKRQGRVFVSQTTDLSLKDAHIASYERLDWSNEDKQNAIKEELNHRFWVDYEKLKKIALQLGFSECHKMPINKQIFQSTHMFDFYLIK</sequence>